<dbReference type="eggNOG" id="KOG4197">
    <property type="taxonomic scope" value="Eukaryota"/>
</dbReference>
<comment type="subunit">
    <text evidence="4">Binds to mitochondrial small subunit 15S rRNA.</text>
</comment>
<sequence length="680" mass="75787">MYYPEVRRERRIRQALQSAPKEECDPQAVQSDRVLEIYERNPDFARMHSLPRDFDDVWTAGLAQVRSVLPNRIIGDHGAIPISRISGDVDINDLKKRFANPAAGEETLRYTWLRLQPKTRLSVWPRLIPWILRNCAAETACRVLMATHQEPRPPIYAMADALEFVAKQYNELKDERTEEGLDALLSAFHELLEGVREFRLTVSQNLITRLLFVCSAEQAIKLHEALLEKEVVLNWQNCLRFAVSFGKRGDYLRGLDMLQQAIDVGADVNCGPFLETCTTILRFSIKQENGYQANTQIVSRFLEMGVKLSIHHYSSLMFNAVEAGDFSTVLRIFDLLQENNVEPNSFIYWALLKGCMAQSNSEAASRVLRSCSHKIRDFKNPYLTTNLLYCFYLQLVERSTPNLFATLVDIYRSLFSGGPLVDLGLLSAHYFAAPSPHNSATIPTTTPALGLMILASLRHAEKPSPQATYRLYVSYRRLVKAGHAAIAPLAETDHTSNAFLMAFARSAESLSCCPQVIKDMTIALPPAAIHVAEQRPIRQATPTTQTWTILLNGFMRHRQTQAAEKVLQLMRKRGAELNVVTWNSLVAGYAGAQDVEGAVGALKRMEGEGVQMDGYTVAALGHLRDRGRVAKALGVEGRGEDAVGDVGAVTRVKSGAAEGEAVEHETSEFEHEAYLAPAAG</sequence>
<evidence type="ECO:0000313" key="7">
    <source>
        <dbReference type="Proteomes" id="UP000016924"/>
    </source>
</evidence>
<feature type="repeat" description="PPR" evidence="5">
    <location>
        <begin position="543"/>
        <end position="577"/>
    </location>
</feature>
<evidence type="ECO:0000256" key="4">
    <source>
        <dbReference type="ARBA" id="ARBA00044511"/>
    </source>
</evidence>
<name>R7YLS8_CONA1</name>
<dbReference type="InterPro" id="IPR002885">
    <property type="entry name" value="PPR_rpt"/>
</dbReference>
<dbReference type="NCBIfam" id="TIGR00756">
    <property type="entry name" value="PPR"/>
    <property type="match status" value="2"/>
</dbReference>
<dbReference type="InterPro" id="IPR011990">
    <property type="entry name" value="TPR-like_helical_dom_sf"/>
</dbReference>
<protein>
    <recommendedName>
        <fullName evidence="8">Pentacotripeptide-repeat region of PRORP domain-containing protein</fullName>
    </recommendedName>
</protein>
<dbReference type="PANTHER" id="PTHR47447:SF17">
    <property type="entry name" value="OS12G0638900 PROTEIN"/>
    <property type="match status" value="1"/>
</dbReference>
<dbReference type="PROSITE" id="PS51375">
    <property type="entry name" value="PPR"/>
    <property type="match status" value="2"/>
</dbReference>
<dbReference type="Gene3D" id="1.25.40.10">
    <property type="entry name" value="Tetratricopeptide repeat domain"/>
    <property type="match status" value="2"/>
</dbReference>
<dbReference type="OrthoDB" id="185373at2759"/>
<dbReference type="PANTHER" id="PTHR47447">
    <property type="entry name" value="OS03G0856100 PROTEIN"/>
    <property type="match status" value="1"/>
</dbReference>
<gene>
    <name evidence="6" type="ORF">W97_02090</name>
</gene>
<dbReference type="HOGENOM" id="CLU_404388_0_0_1"/>
<keyword evidence="2" id="KW-0677">Repeat</keyword>
<evidence type="ECO:0000256" key="1">
    <source>
        <dbReference type="ARBA" id="ARBA00006192"/>
    </source>
</evidence>
<organism evidence="6 7">
    <name type="scientific">Coniosporium apollinis (strain CBS 100218)</name>
    <name type="common">Rock-inhabiting black yeast</name>
    <dbReference type="NCBI Taxonomy" id="1168221"/>
    <lineage>
        <taxon>Eukaryota</taxon>
        <taxon>Fungi</taxon>
        <taxon>Dikarya</taxon>
        <taxon>Ascomycota</taxon>
        <taxon>Pezizomycotina</taxon>
        <taxon>Dothideomycetes</taxon>
        <taxon>Dothideomycetes incertae sedis</taxon>
        <taxon>Coniosporium</taxon>
    </lineage>
</organism>
<dbReference type="Proteomes" id="UP000016924">
    <property type="component" value="Unassembled WGS sequence"/>
</dbReference>
<reference evidence="7" key="1">
    <citation type="submission" date="2012-06" db="EMBL/GenBank/DDBJ databases">
        <title>The genome sequence of Coniosporium apollinis CBS 100218.</title>
        <authorList>
            <consortium name="The Broad Institute Genome Sequencing Platform"/>
            <person name="Cuomo C."/>
            <person name="Gorbushina A."/>
            <person name="Noack S."/>
            <person name="Walker B."/>
            <person name="Young S.K."/>
            <person name="Zeng Q."/>
            <person name="Gargeya S."/>
            <person name="Fitzgerald M."/>
            <person name="Haas B."/>
            <person name="Abouelleil A."/>
            <person name="Alvarado L."/>
            <person name="Arachchi H.M."/>
            <person name="Berlin A.M."/>
            <person name="Chapman S.B."/>
            <person name="Goldberg J."/>
            <person name="Griggs A."/>
            <person name="Gujja S."/>
            <person name="Hansen M."/>
            <person name="Howarth C."/>
            <person name="Imamovic A."/>
            <person name="Larimer J."/>
            <person name="McCowan C."/>
            <person name="Montmayeur A."/>
            <person name="Murphy C."/>
            <person name="Neiman D."/>
            <person name="Pearson M."/>
            <person name="Priest M."/>
            <person name="Roberts A."/>
            <person name="Saif S."/>
            <person name="Shea T."/>
            <person name="Sisk P."/>
            <person name="Sykes S."/>
            <person name="Wortman J."/>
            <person name="Nusbaum C."/>
            <person name="Birren B."/>
        </authorList>
    </citation>
    <scope>NUCLEOTIDE SEQUENCE [LARGE SCALE GENOMIC DNA]</scope>
    <source>
        <strain evidence="7">CBS 100218</strain>
    </source>
</reference>
<feature type="repeat" description="PPR" evidence="5">
    <location>
        <begin position="578"/>
        <end position="612"/>
    </location>
</feature>
<evidence type="ECO:0000256" key="5">
    <source>
        <dbReference type="PROSITE-ProRule" id="PRU00708"/>
    </source>
</evidence>
<comment type="function">
    <text evidence="3">Regulates mitochondrial small subunit maturation by controlling 15S rRNA 5'-end processing. Localizes to the 5' precursor of the 15S rRNA in a position that is subsequently occupied by mS47 in the mature yeast mtSSU. Uses structure and sequence-specific RNA recognition, binding to a single-stranded region of the precursor and specifically recognizing bases -6 to -1. The exchange of Ccm1 for mS47 is coupled to the irreversible removal of precursor rRNA that is accompanied by conformational changes of the mitoribosomal proteins uS5m and mS26. These conformational changes signal completion of 5'-end rRNA processing through protection of the mature 5'-end of the 15S rRNA and stabilization of mS47. The removal of the 5' precursor together with the dissociation of Ccm1 may be catalyzed by the 5'-3' exoribonuclease Pet127. Involved in the specific removal of group I introns in mitochondrial encoded transcripts.</text>
</comment>
<evidence type="ECO:0000256" key="2">
    <source>
        <dbReference type="ARBA" id="ARBA00022737"/>
    </source>
</evidence>
<evidence type="ECO:0008006" key="8">
    <source>
        <dbReference type="Google" id="ProtNLM"/>
    </source>
</evidence>
<comment type="similarity">
    <text evidence="1">Belongs to the CCM1 family.</text>
</comment>
<evidence type="ECO:0000313" key="6">
    <source>
        <dbReference type="EMBL" id="EON62865.1"/>
    </source>
</evidence>
<dbReference type="Pfam" id="PF13812">
    <property type="entry name" value="PPR_3"/>
    <property type="match status" value="1"/>
</dbReference>
<dbReference type="GeneID" id="19899401"/>
<dbReference type="OMA" id="TDHVYNE"/>
<proteinExistence type="inferred from homology"/>
<dbReference type="AlphaFoldDB" id="R7YLS8"/>
<dbReference type="STRING" id="1168221.R7YLS8"/>
<keyword evidence="7" id="KW-1185">Reference proteome</keyword>
<dbReference type="Pfam" id="PF13041">
    <property type="entry name" value="PPR_2"/>
    <property type="match status" value="1"/>
</dbReference>
<dbReference type="EMBL" id="JH767560">
    <property type="protein sequence ID" value="EON62865.1"/>
    <property type="molecule type" value="Genomic_DNA"/>
</dbReference>
<evidence type="ECO:0000256" key="3">
    <source>
        <dbReference type="ARBA" id="ARBA00044493"/>
    </source>
</evidence>
<accession>R7YLS8</accession>
<dbReference type="RefSeq" id="XP_007778182.1">
    <property type="nucleotide sequence ID" value="XM_007779992.1"/>
</dbReference>